<protein>
    <submittedName>
        <fullName evidence="2">Alpha/beta hydrolase</fullName>
    </submittedName>
</protein>
<accession>A0A3S1AHU0</accession>
<organism evidence="2 3">
    <name type="scientific">Dulcicalothrix desertica PCC 7102</name>
    <dbReference type="NCBI Taxonomy" id="232991"/>
    <lineage>
        <taxon>Bacteria</taxon>
        <taxon>Bacillati</taxon>
        <taxon>Cyanobacteriota</taxon>
        <taxon>Cyanophyceae</taxon>
        <taxon>Nostocales</taxon>
        <taxon>Calotrichaceae</taxon>
        <taxon>Dulcicalothrix</taxon>
    </lineage>
</organism>
<dbReference type="EMBL" id="RSCL01000021">
    <property type="protein sequence ID" value="RUT01031.1"/>
    <property type="molecule type" value="Genomic_DNA"/>
</dbReference>
<name>A0A3S1AHU0_9CYAN</name>
<dbReference type="GO" id="GO:0016787">
    <property type="term" value="F:hydrolase activity"/>
    <property type="evidence" value="ECO:0007669"/>
    <property type="project" value="UniProtKB-KW"/>
</dbReference>
<dbReference type="PANTHER" id="PTHR37017">
    <property type="entry name" value="AB HYDROLASE-1 DOMAIN-CONTAINING PROTEIN-RELATED"/>
    <property type="match status" value="1"/>
</dbReference>
<dbReference type="SUPFAM" id="SSF53474">
    <property type="entry name" value="alpha/beta-Hydrolases"/>
    <property type="match status" value="1"/>
</dbReference>
<dbReference type="Proteomes" id="UP000271624">
    <property type="component" value="Unassembled WGS sequence"/>
</dbReference>
<dbReference type="Gene3D" id="3.40.50.1820">
    <property type="entry name" value="alpha/beta hydrolase"/>
    <property type="match status" value="1"/>
</dbReference>
<evidence type="ECO:0000313" key="3">
    <source>
        <dbReference type="Proteomes" id="UP000271624"/>
    </source>
</evidence>
<keyword evidence="2" id="KW-0378">Hydrolase</keyword>
<reference evidence="2" key="2">
    <citation type="journal article" date="2019" name="Genome Biol. Evol.">
        <title>Day and night: Metabolic profiles and evolutionary relationships of six axenic non-marine cyanobacteria.</title>
        <authorList>
            <person name="Will S.E."/>
            <person name="Henke P."/>
            <person name="Boedeker C."/>
            <person name="Huang S."/>
            <person name="Brinkmann H."/>
            <person name="Rohde M."/>
            <person name="Jarek M."/>
            <person name="Friedl T."/>
            <person name="Seufert S."/>
            <person name="Schumacher M."/>
            <person name="Overmann J."/>
            <person name="Neumann-Schaal M."/>
            <person name="Petersen J."/>
        </authorList>
    </citation>
    <scope>NUCLEOTIDE SEQUENCE [LARGE SCALE GENOMIC DNA]</scope>
    <source>
        <strain evidence="2">PCC 7102</strain>
    </source>
</reference>
<comment type="caution">
    <text evidence="2">The sequence shown here is derived from an EMBL/GenBank/DDBJ whole genome shotgun (WGS) entry which is preliminary data.</text>
</comment>
<dbReference type="InterPro" id="IPR052897">
    <property type="entry name" value="Sec-Metab_Biosynth_Hydrolase"/>
</dbReference>
<sequence length="236" mass="25640">MVEILFVHGALVRDGAWWWRRVAEQIHEQTGVVSRAVELPSCGELAPPGTAGLLEDAQALARALDDVDSAIVVGHSYGGTVIAEGADHPAARHLVYITSYLPDIGQSQADIMSGEQDPVSFAPNDDGTVRLAGYTASSLGDRFWQDLTDEQTQAGAWERLTAQSVRAFGTKTTKAAWQGRPSTYLVCTEDRSTSEALQRFHAARAKRSIDLHTGHHPFLSRPDLVSKHLIEVLGTD</sequence>
<feature type="domain" description="AB hydrolase-1" evidence="1">
    <location>
        <begin position="4"/>
        <end position="225"/>
    </location>
</feature>
<dbReference type="InterPro" id="IPR029058">
    <property type="entry name" value="AB_hydrolase_fold"/>
</dbReference>
<dbReference type="AlphaFoldDB" id="A0A3S1AHU0"/>
<evidence type="ECO:0000259" key="1">
    <source>
        <dbReference type="Pfam" id="PF12697"/>
    </source>
</evidence>
<dbReference type="InterPro" id="IPR000073">
    <property type="entry name" value="AB_hydrolase_1"/>
</dbReference>
<evidence type="ECO:0000313" key="2">
    <source>
        <dbReference type="EMBL" id="RUT01031.1"/>
    </source>
</evidence>
<reference evidence="2" key="1">
    <citation type="submission" date="2018-12" db="EMBL/GenBank/DDBJ databases">
        <authorList>
            <person name="Will S."/>
            <person name="Neumann-Schaal M."/>
            <person name="Henke P."/>
        </authorList>
    </citation>
    <scope>NUCLEOTIDE SEQUENCE</scope>
    <source>
        <strain evidence="2">PCC 7102</strain>
    </source>
</reference>
<dbReference type="Pfam" id="PF12697">
    <property type="entry name" value="Abhydrolase_6"/>
    <property type="match status" value="1"/>
</dbReference>
<dbReference type="PANTHER" id="PTHR37017:SF11">
    <property type="entry name" value="ESTERASE_LIPASE_THIOESTERASE DOMAIN-CONTAINING PROTEIN"/>
    <property type="match status" value="1"/>
</dbReference>
<keyword evidence="3" id="KW-1185">Reference proteome</keyword>
<gene>
    <name evidence="2" type="ORF">DSM106972_070370</name>
</gene>
<proteinExistence type="predicted"/>